<evidence type="ECO:0000313" key="3">
    <source>
        <dbReference type="EMBL" id="RVZ33272.1"/>
    </source>
</evidence>
<dbReference type="PANTHER" id="PTHR43713:SF3">
    <property type="entry name" value="GLUTAMATE-1-SEMIALDEHYDE 2,1-AMINOMUTASE 1, CHLOROPLASTIC-RELATED"/>
    <property type="match status" value="1"/>
</dbReference>
<gene>
    <name evidence="3" type="ORF">EC518_08925</name>
</gene>
<dbReference type="InterPro" id="IPR015424">
    <property type="entry name" value="PyrdxlP-dep_Trfase"/>
</dbReference>
<dbReference type="EMBL" id="RJGP01000579">
    <property type="protein sequence ID" value="RVZ33272.1"/>
    <property type="molecule type" value="Genomic_DNA"/>
</dbReference>
<reference evidence="3 4" key="1">
    <citation type="submission" date="2018-11" db="EMBL/GenBank/DDBJ databases">
        <title>Genetic determinants and prediction of antibiotic resistance phenotypes in Helicobacter pylori.</title>
        <authorList>
            <person name="Wagner K."/>
        </authorList>
    </citation>
    <scope>NUCLEOTIDE SEQUENCE [LARGE SCALE GENOMIC DNA]</scope>
    <source>
        <strain evidence="3 4">ZH70</strain>
    </source>
</reference>
<dbReference type="GO" id="GO:0030170">
    <property type="term" value="F:pyridoxal phosphate binding"/>
    <property type="evidence" value="ECO:0007669"/>
    <property type="project" value="InterPro"/>
</dbReference>
<evidence type="ECO:0000256" key="2">
    <source>
        <dbReference type="ARBA" id="ARBA00022898"/>
    </source>
</evidence>
<sequence>LLVKAGSGCATFGSPSSLGVPNDFSKHTLVARYNDLNSTEECFKKGDVGCVIIEPIAGNMGLVPAQKEFLLGLKALCEKYQAVLILDEVMSGFRASLSGSQEFYGVVPDLVTFGKVIGAGLPLACFGGRAEIMDLLSPIGGVYQAGTLSGNPLAVCAGLSALYKIKRDKTLYTRLNALAVRLTQGLKKSAQSYNIALETLNRGSMFGFFFNENAVRDFDDALKSDTEMFAKFHQKMLFKGVYLACSSFETGFICEPMTEEMIDLA</sequence>
<comment type="caution">
    <text evidence="3">The sequence shown here is derived from an EMBL/GenBank/DDBJ whole genome shotgun (WGS) entry which is preliminary data.</text>
</comment>
<dbReference type="InterPro" id="IPR049704">
    <property type="entry name" value="Aminotrans_3_PPA_site"/>
</dbReference>
<proteinExistence type="predicted"/>
<keyword evidence="3" id="KW-0032">Aminotransferase</keyword>
<dbReference type="PROSITE" id="PS00600">
    <property type="entry name" value="AA_TRANSFER_CLASS_3"/>
    <property type="match status" value="1"/>
</dbReference>
<keyword evidence="2" id="KW-0663">Pyridoxal phosphate</keyword>
<name>A0A438X984_HELPX</name>
<feature type="non-terminal residue" evidence="3">
    <location>
        <position position="265"/>
    </location>
</feature>
<dbReference type="InterPro" id="IPR015422">
    <property type="entry name" value="PyrdxlP-dep_Trfase_small"/>
</dbReference>
<evidence type="ECO:0000313" key="4">
    <source>
        <dbReference type="Proteomes" id="UP000289022"/>
    </source>
</evidence>
<protein>
    <submittedName>
        <fullName evidence="3">Aminotransferase class III-fold pyridoxal phosphate-dependent enzyme</fullName>
    </submittedName>
</protein>
<dbReference type="PANTHER" id="PTHR43713">
    <property type="entry name" value="GLUTAMATE-1-SEMIALDEHYDE 2,1-AMINOMUTASE"/>
    <property type="match status" value="1"/>
</dbReference>
<dbReference type="GO" id="GO:0008483">
    <property type="term" value="F:transaminase activity"/>
    <property type="evidence" value="ECO:0007669"/>
    <property type="project" value="UniProtKB-KW"/>
</dbReference>
<dbReference type="InterPro" id="IPR015421">
    <property type="entry name" value="PyrdxlP-dep_Trfase_major"/>
</dbReference>
<dbReference type="Gene3D" id="3.90.1150.10">
    <property type="entry name" value="Aspartate Aminotransferase, domain 1"/>
    <property type="match status" value="1"/>
</dbReference>
<organism evidence="3 4">
    <name type="scientific">Helicobacter pylori</name>
    <name type="common">Campylobacter pylori</name>
    <dbReference type="NCBI Taxonomy" id="210"/>
    <lineage>
        <taxon>Bacteria</taxon>
        <taxon>Pseudomonadati</taxon>
        <taxon>Campylobacterota</taxon>
        <taxon>Epsilonproteobacteria</taxon>
        <taxon>Campylobacterales</taxon>
        <taxon>Helicobacteraceae</taxon>
        <taxon>Helicobacter</taxon>
    </lineage>
</organism>
<feature type="non-terminal residue" evidence="3">
    <location>
        <position position="1"/>
    </location>
</feature>
<dbReference type="Pfam" id="PF00202">
    <property type="entry name" value="Aminotran_3"/>
    <property type="match status" value="1"/>
</dbReference>
<dbReference type="InterPro" id="IPR005814">
    <property type="entry name" value="Aminotrans_3"/>
</dbReference>
<keyword evidence="3" id="KW-0808">Transferase</keyword>
<evidence type="ECO:0000256" key="1">
    <source>
        <dbReference type="ARBA" id="ARBA00001933"/>
    </source>
</evidence>
<dbReference type="Gene3D" id="3.40.640.10">
    <property type="entry name" value="Type I PLP-dependent aspartate aminotransferase-like (Major domain)"/>
    <property type="match status" value="1"/>
</dbReference>
<dbReference type="Proteomes" id="UP000289022">
    <property type="component" value="Unassembled WGS sequence"/>
</dbReference>
<comment type="cofactor">
    <cofactor evidence="1">
        <name>pyridoxal 5'-phosphate</name>
        <dbReference type="ChEBI" id="CHEBI:597326"/>
    </cofactor>
</comment>
<dbReference type="SUPFAM" id="SSF53383">
    <property type="entry name" value="PLP-dependent transferases"/>
    <property type="match status" value="1"/>
</dbReference>
<accession>A0A438X984</accession>
<dbReference type="AlphaFoldDB" id="A0A438X984"/>